<feature type="compositionally biased region" description="Polar residues" evidence="1">
    <location>
        <begin position="220"/>
        <end position="245"/>
    </location>
</feature>
<organism evidence="3 4">
    <name type="scientific">Collybiopsis luxurians FD-317 M1</name>
    <dbReference type="NCBI Taxonomy" id="944289"/>
    <lineage>
        <taxon>Eukaryota</taxon>
        <taxon>Fungi</taxon>
        <taxon>Dikarya</taxon>
        <taxon>Basidiomycota</taxon>
        <taxon>Agaricomycotina</taxon>
        <taxon>Agaricomycetes</taxon>
        <taxon>Agaricomycetidae</taxon>
        <taxon>Agaricales</taxon>
        <taxon>Marasmiineae</taxon>
        <taxon>Omphalotaceae</taxon>
        <taxon>Collybiopsis</taxon>
        <taxon>Collybiopsis luxurians</taxon>
    </lineage>
</organism>
<reference evidence="3 4" key="1">
    <citation type="submission" date="2014-04" db="EMBL/GenBank/DDBJ databases">
        <title>Evolutionary Origins and Diversification of the Mycorrhizal Mutualists.</title>
        <authorList>
            <consortium name="DOE Joint Genome Institute"/>
            <consortium name="Mycorrhizal Genomics Consortium"/>
            <person name="Kohler A."/>
            <person name="Kuo A."/>
            <person name="Nagy L.G."/>
            <person name="Floudas D."/>
            <person name="Copeland A."/>
            <person name="Barry K.W."/>
            <person name="Cichocki N."/>
            <person name="Veneault-Fourrey C."/>
            <person name="LaButti K."/>
            <person name="Lindquist E.A."/>
            <person name="Lipzen A."/>
            <person name="Lundell T."/>
            <person name="Morin E."/>
            <person name="Murat C."/>
            <person name="Riley R."/>
            <person name="Ohm R."/>
            <person name="Sun H."/>
            <person name="Tunlid A."/>
            <person name="Henrissat B."/>
            <person name="Grigoriev I.V."/>
            <person name="Hibbett D.S."/>
            <person name="Martin F."/>
        </authorList>
    </citation>
    <scope>NUCLEOTIDE SEQUENCE [LARGE SCALE GENOMIC DNA]</scope>
    <source>
        <strain evidence="3 4">FD-317 M1</strain>
    </source>
</reference>
<feature type="compositionally biased region" description="Low complexity" evidence="1">
    <location>
        <begin position="258"/>
        <end position="268"/>
    </location>
</feature>
<proteinExistence type="predicted"/>
<feature type="transmembrane region" description="Helical" evidence="2">
    <location>
        <begin position="32"/>
        <end position="52"/>
    </location>
</feature>
<evidence type="ECO:0000313" key="3">
    <source>
        <dbReference type="EMBL" id="KIK61865.1"/>
    </source>
</evidence>
<dbReference type="Proteomes" id="UP000053593">
    <property type="component" value="Unassembled WGS sequence"/>
</dbReference>
<gene>
    <name evidence="3" type="ORF">GYMLUDRAFT_84614</name>
</gene>
<accession>A0A0D0BDQ6</accession>
<dbReference type="AlphaFoldDB" id="A0A0D0BDQ6"/>
<dbReference type="EMBL" id="KN834769">
    <property type="protein sequence ID" value="KIK61865.1"/>
    <property type="molecule type" value="Genomic_DNA"/>
</dbReference>
<feature type="region of interest" description="Disordered" evidence="1">
    <location>
        <begin position="195"/>
        <end position="275"/>
    </location>
</feature>
<feature type="compositionally biased region" description="Pro residues" evidence="1">
    <location>
        <begin position="118"/>
        <end position="128"/>
    </location>
</feature>
<keyword evidence="4" id="KW-1185">Reference proteome</keyword>
<feature type="region of interest" description="Disordered" evidence="1">
    <location>
        <begin position="66"/>
        <end position="128"/>
    </location>
</feature>
<keyword evidence="2" id="KW-0472">Membrane</keyword>
<feature type="compositionally biased region" description="Basic and acidic residues" evidence="1">
    <location>
        <begin position="77"/>
        <end position="87"/>
    </location>
</feature>
<evidence type="ECO:0000313" key="4">
    <source>
        <dbReference type="Proteomes" id="UP000053593"/>
    </source>
</evidence>
<dbReference type="HOGENOM" id="CLU_1012125_0_0_1"/>
<keyword evidence="2" id="KW-0812">Transmembrane</keyword>
<evidence type="ECO:0000256" key="2">
    <source>
        <dbReference type="SAM" id="Phobius"/>
    </source>
</evidence>
<keyword evidence="2" id="KW-1133">Transmembrane helix</keyword>
<name>A0A0D0BDQ6_9AGAR</name>
<evidence type="ECO:0000256" key="1">
    <source>
        <dbReference type="SAM" id="MobiDB-lite"/>
    </source>
</evidence>
<protein>
    <submittedName>
        <fullName evidence="3">Uncharacterized protein</fullName>
    </submittedName>
</protein>
<sequence>MSQICSYCSNFLKNFGSVEFLQSSVNKVMSNAGAIAGAVIGILFLLLGVFFVNRYRTAQPVDIEKMPTASTAPKTPTETRGRPDMRNVEPGPSILVKRHDSPNSSDKLPEPNDDPSAMPRPPSPPAVVIPPVPRLLIRSRSRPVSIASSRPCFSRPGSSRSSFESFFHEVTYDVSSSPNMYSHVATLTRSRSLTRLHPPVSYTNRDRRSGRRRHSFTRPGSASTTNSAVIYFPSSDTEGYRSEQQAADIARKRPTPRNDFSGSSSDSGESNDDVD</sequence>